<accession>A0A0M2UU76</accession>
<dbReference type="Gene3D" id="2.60.40.1120">
    <property type="entry name" value="Carboxypeptidase-like, regulatory domain"/>
    <property type="match status" value="1"/>
</dbReference>
<proteinExistence type="predicted"/>
<comment type="caution">
    <text evidence="3">The sequence shown here is derived from an EMBL/GenBank/DDBJ whole genome shotgun (WGS) entry which is preliminary data.</text>
</comment>
<feature type="chain" id="PRO_5005644079" evidence="1">
    <location>
        <begin position="24"/>
        <end position="245"/>
    </location>
</feature>
<keyword evidence="3" id="KW-0449">Lipoprotein</keyword>
<keyword evidence="4" id="KW-1185">Reference proteome</keyword>
<dbReference type="InterPro" id="IPR029413">
    <property type="entry name" value="RG-lyase_II"/>
</dbReference>
<reference evidence="3 4" key="1">
    <citation type="journal article" date="2013" name="BMC Microbiol.">
        <title>Identification of the type II cytochrome c maturation pathway in anammox bacteria by comparative genomics.</title>
        <authorList>
            <person name="Ferousi C."/>
            <person name="Speth D.R."/>
            <person name="Reimann J."/>
            <person name="Op den Camp H.J."/>
            <person name="Allen J.W."/>
            <person name="Keltjens J.T."/>
            <person name="Jetten M.S."/>
        </authorList>
    </citation>
    <scope>NUCLEOTIDE SEQUENCE [LARGE SCALE GENOMIC DNA]</scope>
    <source>
        <strain evidence="3">RU1</strain>
    </source>
</reference>
<dbReference type="AlphaFoldDB" id="A0A0M2UU76"/>
<dbReference type="EMBL" id="LAQJ01000257">
    <property type="protein sequence ID" value="KKO18551.1"/>
    <property type="molecule type" value="Genomic_DNA"/>
</dbReference>
<keyword evidence="1" id="KW-0732">Signal</keyword>
<sequence length="245" mass="28052">MKQTRFFIILFAFFCCNFVPSKAILAGKNYTEKEVTDGGTVIGHVKYRGELTAVGLNLYRDWELSDTSKATSEKLIFSKINNGLKNAVVALPNISQGKKKALPVIRPIIDQQNNYFIPHVIAIVSGTTVDFLNGDEELHNIHTRSTRNQPFNLGTTYKQRISKKFDYPEIIKVTCDLHKNASAWIVVLDHPYFDMTDRNGYFEICDIPPGTYTFQVWHEELGNLEKEVTVQPKETTTIEFVYYEK</sequence>
<protein>
    <submittedName>
        <fullName evidence="3">Lipoprotein</fullName>
    </submittedName>
</protein>
<organism evidence="3 4">
    <name type="scientific">Candidatus Brocadia fulgida</name>
    <dbReference type="NCBI Taxonomy" id="380242"/>
    <lineage>
        <taxon>Bacteria</taxon>
        <taxon>Pseudomonadati</taxon>
        <taxon>Planctomycetota</taxon>
        <taxon>Candidatus Brocadiia</taxon>
        <taxon>Candidatus Brocadiales</taxon>
        <taxon>Candidatus Brocadiaceae</taxon>
        <taxon>Candidatus Brocadia</taxon>
    </lineage>
</organism>
<feature type="domain" description="Rhamnogalacturonan lyase" evidence="2">
    <location>
        <begin position="195"/>
        <end position="237"/>
    </location>
</feature>
<name>A0A0M2UU76_9BACT</name>
<evidence type="ECO:0000313" key="4">
    <source>
        <dbReference type="Proteomes" id="UP000034954"/>
    </source>
</evidence>
<feature type="signal peptide" evidence="1">
    <location>
        <begin position="1"/>
        <end position="23"/>
    </location>
</feature>
<evidence type="ECO:0000259" key="2">
    <source>
        <dbReference type="Pfam" id="PF14686"/>
    </source>
</evidence>
<evidence type="ECO:0000256" key="1">
    <source>
        <dbReference type="SAM" id="SignalP"/>
    </source>
</evidence>
<evidence type="ECO:0000313" key="3">
    <source>
        <dbReference type="EMBL" id="KKO18551.1"/>
    </source>
</evidence>
<dbReference type="Pfam" id="PF14686">
    <property type="entry name" value="fn3_3"/>
    <property type="match status" value="1"/>
</dbReference>
<dbReference type="SUPFAM" id="SSF117074">
    <property type="entry name" value="Hypothetical protein PA1324"/>
    <property type="match status" value="1"/>
</dbReference>
<dbReference type="Proteomes" id="UP000034954">
    <property type="component" value="Unassembled WGS sequence"/>
</dbReference>
<gene>
    <name evidence="3" type="ORF">BROFUL_02749</name>
</gene>